<accession>A0AAU9JGT4</accession>
<evidence type="ECO:0000259" key="5">
    <source>
        <dbReference type="PROSITE" id="PS51039"/>
    </source>
</evidence>
<dbReference type="GO" id="GO:0008270">
    <property type="term" value="F:zinc ion binding"/>
    <property type="evidence" value="ECO:0007669"/>
    <property type="project" value="UniProtKB-KW"/>
</dbReference>
<dbReference type="EMBL" id="CAJZBQ010000027">
    <property type="protein sequence ID" value="CAG9320909.1"/>
    <property type="molecule type" value="Genomic_DNA"/>
</dbReference>
<dbReference type="InterPro" id="IPR000058">
    <property type="entry name" value="Znf_AN1"/>
</dbReference>
<keyword evidence="1" id="KW-0479">Metal-binding</keyword>
<proteinExistence type="predicted"/>
<evidence type="ECO:0000313" key="7">
    <source>
        <dbReference type="Proteomes" id="UP001162131"/>
    </source>
</evidence>
<evidence type="ECO:0000313" key="6">
    <source>
        <dbReference type="EMBL" id="CAG9320909.1"/>
    </source>
</evidence>
<keyword evidence="2 4" id="KW-0863">Zinc-finger</keyword>
<dbReference type="InterPro" id="IPR035896">
    <property type="entry name" value="AN1-like_Znf"/>
</dbReference>
<dbReference type="SUPFAM" id="SSF118310">
    <property type="entry name" value="AN1-like Zinc finger"/>
    <property type="match status" value="1"/>
</dbReference>
<evidence type="ECO:0000256" key="2">
    <source>
        <dbReference type="ARBA" id="ARBA00022771"/>
    </source>
</evidence>
<dbReference type="SMART" id="SM00154">
    <property type="entry name" value="ZnF_AN1"/>
    <property type="match status" value="1"/>
</dbReference>
<dbReference type="AlphaFoldDB" id="A0AAU9JGT4"/>
<evidence type="ECO:0000256" key="4">
    <source>
        <dbReference type="PROSITE-ProRule" id="PRU00449"/>
    </source>
</evidence>
<dbReference type="PROSITE" id="PS51039">
    <property type="entry name" value="ZF_AN1"/>
    <property type="match status" value="1"/>
</dbReference>
<gene>
    <name evidence="6" type="ORF">BSTOLATCC_MIC27485</name>
</gene>
<keyword evidence="3" id="KW-0862">Zinc</keyword>
<dbReference type="PANTHER" id="PTHR10634:SF67">
    <property type="entry name" value="AN1-TYPE ZINC FINGER PROTEIN 3"/>
    <property type="match status" value="1"/>
</dbReference>
<name>A0AAU9JGT4_9CILI</name>
<sequence>MDSHMCRNCKEFFGCQDGLCSKCFKLEKLKSETIRALPELISAVPPPVEETKQPPPQVIQDPDRCWTCKKVVGPLSFQCKCQHNFCSRHRVPEVHGCTFDHRTLGIRKLSEDNPQVVAEKFNKLR</sequence>
<keyword evidence="7" id="KW-1185">Reference proteome</keyword>
<dbReference type="Pfam" id="PF01428">
    <property type="entry name" value="zf-AN1"/>
    <property type="match status" value="1"/>
</dbReference>
<dbReference type="PANTHER" id="PTHR10634">
    <property type="entry name" value="AN1-TYPE ZINC FINGER PROTEIN"/>
    <property type="match status" value="1"/>
</dbReference>
<evidence type="ECO:0000256" key="3">
    <source>
        <dbReference type="ARBA" id="ARBA00022833"/>
    </source>
</evidence>
<dbReference type="Proteomes" id="UP001162131">
    <property type="component" value="Unassembled WGS sequence"/>
</dbReference>
<feature type="domain" description="AN1-type" evidence="5">
    <location>
        <begin position="59"/>
        <end position="105"/>
    </location>
</feature>
<dbReference type="InterPro" id="IPR050652">
    <property type="entry name" value="AN1_A20_ZnFinger"/>
</dbReference>
<dbReference type="Gene3D" id="4.10.1110.10">
    <property type="entry name" value="AN1-like Zinc finger"/>
    <property type="match status" value="1"/>
</dbReference>
<comment type="caution">
    <text evidence="6">The sequence shown here is derived from an EMBL/GenBank/DDBJ whole genome shotgun (WGS) entry which is preliminary data.</text>
</comment>
<evidence type="ECO:0000256" key="1">
    <source>
        <dbReference type="ARBA" id="ARBA00022723"/>
    </source>
</evidence>
<organism evidence="6 7">
    <name type="scientific">Blepharisma stoltei</name>
    <dbReference type="NCBI Taxonomy" id="1481888"/>
    <lineage>
        <taxon>Eukaryota</taxon>
        <taxon>Sar</taxon>
        <taxon>Alveolata</taxon>
        <taxon>Ciliophora</taxon>
        <taxon>Postciliodesmatophora</taxon>
        <taxon>Heterotrichea</taxon>
        <taxon>Heterotrichida</taxon>
        <taxon>Blepharismidae</taxon>
        <taxon>Blepharisma</taxon>
    </lineage>
</organism>
<reference evidence="6" key="1">
    <citation type="submission" date="2021-09" db="EMBL/GenBank/DDBJ databases">
        <authorList>
            <consortium name="AG Swart"/>
            <person name="Singh M."/>
            <person name="Singh A."/>
            <person name="Seah K."/>
            <person name="Emmerich C."/>
        </authorList>
    </citation>
    <scope>NUCLEOTIDE SEQUENCE</scope>
    <source>
        <strain evidence="6">ATCC30299</strain>
    </source>
</reference>
<protein>
    <recommendedName>
        <fullName evidence="5">AN1-type domain-containing protein</fullName>
    </recommendedName>
</protein>